<feature type="transmembrane region" description="Helical" evidence="1">
    <location>
        <begin position="73"/>
        <end position="95"/>
    </location>
</feature>
<keyword evidence="1" id="KW-0472">Membrane</keyword>
<gene>
    <name evidence="2" type="ORF">CBE89_08680</name>
</gene>
<dbReference type="EMBL" id="CP021252">
    <property type="protein sequence ID" value="ART21569.1"/>
    <property type="molecule type" value="Genomic_DNA"/>
</dbReference>
<evidence type="ECO:0000313" key="2">
    <source>
        <dbReference type="EMBL" id="ART21569.1"/>
    </source>
</evidence>
<keyword evidence="1" id="KW-1133">Transmembrane helix</keyword>
<feature type="transmembrane region" description="Helical" evidence="1">
    <location>
        <begin position="45"/>
        <end position="61"/>
    </location>
</feature>
<protein>
    <submittedName>
        <fullName evidence="2">Uncharacterized protein</fullName>
    </submittedName>
</protein>
<feature type="transmembrane region" description="Helical" evidence="1">
    <location>
        <begin position="101"/>
        <end position="123"/>
    </location>
</feature>
<evidence type="ECO:0000256" key="1">
    <source>
        <dbReference type="SAM" id="Phobius"/>
    </source>
</evidence>
<keyword evidence="1" id="KW-0812">Transmembrane</keyword>
<sequence>MIINQFTRGERVTGLVWLTVGALTSLVLEVVYLTARLPLPDGASVAFPITIVVAWWFNGVLTRTARLWSDNAYIGLVPLAAWLLGYLAFALGAAVTGDMWLANNILSLLLLMAGIGGGFFPFFKQK</sequence>
<dbReference type="KEGG" id="cstr:CBE89_08680"/>
<dbReference type="RefSeq" id="WP_430869274.1">
    <property type="nucleotide sequence ID" value="NZ_CP021252.1"/>
</dbReference>
<evidence type="ECO:0000313" key="3">
    <source>
        <dbReference type="Proteomes" id="UP000250197"/>
    </source>
</evidence>
<dbReference type="Proteomes" id="UP000250197">
    <property type="component" value="Chromosome"/>
</dbReference>
<organism evidence="2 3">
    <name type="scientific">Corynebacterium striatum</name>
    <dbReference type="NCBI Taxonomy" id="43770"/>
    <lineage>
        <taxon>Bacteria</taxon>
        <taxon>Bacillati</taxon>
        <taxon>Actinomycetota</taxon>
        <taxon>Actinomycetes</taxon>
        <taxon>Mycobacteriales</taxon>
        <taxon>Corynebacteriaceae</taxon>
        <taxon>Corynebacterium</taxon>
    </lineage>
</organism>
<accession>A0A2Z2IYL6</accession>
<proteinExistence type="predicted"/>
<reference evidence="2 3" key="1">
    <citation type="submission" date="2017-05" db="EMBL/GenBank/DDBJ databases">
        <title>Complete genome sequence of Corynebacterium striatum KC-Na-1 isolated from Neophocaena asiaeorientalis in Korea.</title>
        <authorList>
            <person name="Kim J.H."/>
            <person name="Lee K."/>
        </authorList>
    </citation>
    <scope>NUCLEOTIDE SEQUENCE [LARGE SCALE GENOMIC DNA]</scope>
    <source>
        <strain evidence="2 3">KC-Na-01</strain>
    </source>
</reference>
<name>A0A2Z2IYL6_CORST</name>
<dbReference type="AlphaFoldDB" id="A0A2Z2IYL6"/>
<feature type="transmembrane region" description="Helical" evidence="1">
    <location>
        <begin position="12"/>
        <end position="33"/>
    </location>
</feature>